<dbReference type="EMBL" id="JAPDRQ010000063">
    <property type="protein sequence ID" value="KAJ9657488.1"/>
    <property type="molecule type" value="Genomic_DNA"/>
</dbReference>
<organism evidence="1 2">
    <name type="scientific">Neophaeococcomyces mojaviensis</name>
    <dbReference type="NCBI Taxonomy" id="3383035"/>
    <lineage>
        <taxon>Eukaryota</taxon>
        <taxon>Fungi</taxon>
        <taxon>Dikarya</taxon>
        <taxon>Ascomycota</taxon>
        <taxon>Pezizomycotina</taxon>
        <taxon>Eurotiomycetes</taxon>
        <taxon>Chaetothyriomycetidae</taxon>
        <taxon>Chaetothyriales</taxon>
        <taxon>Chaetothyriales incertae sedis</taxon>
        <taxon>Neophaeococcomyces</taxon>
    </lineage>
</organism>
<accession>A0ACC3A9B5</accession>
<reference evidence="1" key="1">
    <citation type="submission" date="2022-10" db="EMBL/GenBank/DDBJ databases">
        <title>Culturing micro-colonial fungi from biological soil crusts in the Mojave desert and describing Neophaeococcomyces mojavensis, and introducing the new genera and species Taxawa tesnikishii.</title>
        <authorList>
            <person name="Kurbessoian T."/>
            <person name="Stajich J.E."/>
        </authorList>
    </citation>
    <scope>NUCLEOTIDE SEQUENCE</scope>
    <source>
        <strain evidence="1">JES_112</strain>
    </source>
</reference>
<comment type="caution">
    <text evidence="1">The sequence shown here is derived from an EMBL/GenBank/DDBJ whole genome shotgun (WGS) entry which is preliminary data.</text>
</comment>
<gene>
    <name evidence="1" type="ORF">H2198_004249</name>
</gene>
<evidence type="ECO:0000313" key="2">
    <source>
        <dbReference type="Proteomes" id="UP001172386"/>
    </source>
</evidence>
<proteinExistence type="predicted"/>
<dbReference type="Proteomes" id="UP001172386">
    <property type="component" value="Unassembled WGS sequence"/>
</dbReference>
<evidence type="ECO:0000313" key="1">
    <source>
        <dbReference type="EMBL" id="KAJ9657488.1"/>
    </source>
</evidence>
<sequence>MEAFQARYEGVDRVLDHIKKLVTMQRQKIHISSPLMGSTNRLSTNPCYPDAASTGQMITWADAIVFQPRTYLRINMMVDIALCRGDFPADFDLPYTPLLLQPSVTRTRPPNGGFSKKVACNSPHGLMQSVSSVSGQTVDQETPSSHSTSESDVSLVDNYRVDSLDSARSGEIIIEEDGTDLYTICSPTLTSWAFYRPSSS</sequence>
<name>A0ACC3A9B5_9EURO</name>
<keyword evidence="2" id="KW-1185">Reference proteome</keyword>
<protein>
    <submittedName>
        <fullName evidence="1">Uncharacterized protein</fullName>
    </submittedName>
</protein>